<dbReference type="InterPro" id="IPR019257">
    <property type="entry name" value="MeTrfase_dom"/>
</dbReference>
<feature type="domain" description="Histidine-specific methyltransferase SAM-dependent" evidence="5">
    <location>
        <begin position="57"/>
        <end position="391"/>
    </location>
</feature>
<reference evidence="6 7" key="1">
    <citation type="submission" date="2023-01" db="EMBL/GenBank/DDBJ databases">
        <title>Analysis of 21 Apiospora genomes using comparative genomics revels a genus with tremendous synthesis potential of carbohydrate active enzymes and secondary metabolites.</title>
        <authorList>
            <person name="Sorensen T."/>
        </authorList>
    </citation>
    <scope>NUCLEOTIDE SEQUENCE [LARGE SCALE GENOMIC DNA]</scope>
    <source>
        <strain evidence="6 7">CBS 83171</strain>
    </source>
</reference>
<dbReference type="NCBIfam" id="TIGR03439">
    <property type="entry name" value="methyl_EasF"/>
    <property type="match status" value="1"/>
</dbReference>
<keyword evidence="1" id="KW-0489">Methyltransferase</keyword>
<feature type="compositionally biased region" description="Polar residues" evidence="4">
    <location>
        <begin position="12"/>
        <end position="27"/>
    </location>
</feature>
<dbReference type="EMBL" id="JAQQWM010000003">
    <property type="protein sequence ID" value="KAK8073076.1"/>
    <property type="molecule type" value="Genomic_DNA"/>
</dbReference>
<gene>
    <name evidence="6" type="ORF">PG996_006424</name>
</gene>
<feature type="region of interest" description="Disordered" evidence="4">
    <location>
        <begin position="1"/>
        <end position="27"/>
    </location>
</feature>
<keyword evidence="3" id="KW-0949">S-adenosyl-L-methionine</keyword>
<evidence type="ECO:0000259" key="5">
    <source>
        <dbReference type="Pfam" id="PF10017"/>
    </source>
</evidence>
<name>A0ABR1VPA2_9PEZI</name>
<comment type="caution">
    <text evidence="6">The sequence shown here is derived from an EMBL/GenBank/DDBJ whole genome shotgun (WGS) entry which is preliminary data.</text>
</comment>
<accession>A0ABR1VPA2</accession>
<dbReference type="Gene3D" id="3.40.50.150">
    <property type="entry name" value="Vaccinia Virus protein VP39"/>
    <property type="match status" value="1"/>
</dbReference>
<evidence type="ECO:0000313" key="6">
    <source>
        <dbReference type="EMBL" id="KAK8073076.1"/>
    </source>
</evidence>
<dbReference type="InterPro" id="IPR029063">
    <property type="entry name" value="SAM-dependent_MTases_sf"/>
</dbReference>
<evidence type="ECO:0000256" key="1">
    <source>
        <dbReference type="ARBA" id="ARBA00022603"/>
    </source>
</evidence>
<dbReference type="PANTHER" id="PTHR43397">
    <property type="entry name" value="ERGOTHIONEINE BIOSYNTHESIS PROTEIN 1"/>
    <property type="match status" value="1"/>
</dbReference>
<organism evidence="6 7">
    <name type="scientific">Apiospora saccharicola</name>
    <dbReference type="NCBI Taxonomy" id="335842"/>
    <lineage>
        <taxon>Eukaryota</taxon>
        <taxon>Fungi</taxon>
        <taxon>Dikarya</taxon>
        <taxon>Ascomycota</taxon>
        <taxon>Pezizomycotina</taxon>
        <taxon>Sordariomycetes</taxon>
        <taxon>Xylariomycetidae</taxon>
        <taxon>Amphisphaeriales</taxon>
        <taxon>Apiosporaceae</taxon>
        <taxon>Apiospora</taxon>
    </lineage>
</organism>
<dbReference type="InterPro" id="IPR017805">
    <property type="entry name" value="SAM_MeTrfase_EasF-type_put"/>
</dbReference>
<evidence type="ECO:0000313" key="7">
    <source>
        <dbReference type="Proteomes" id="UP001446871"/>
    </source>
</evidence>
<evidence type="ECO:0000256" key="4">
    <source>
        <dbReference type="SAM" id="MobiDB-lite"/>
    </source>
</evidence>
<keyword evidence="7" id="KW-1185">Reference proteome</keyword>
<evidence type="ECO:0000256" key="3">
    <source>
        <dbReference type="ARBA" id="ARBA00022691"/>
    </source>
</evidence>
<protein>
    <recommendedName>
        <fullName evidence="5">Histidine-specific methyltransferase SAM-dependent domain-containing protein</fullName>
    </recommendedName>
</protein>
<dbReference type="PANTHER" id="PTHR43397:SF1">
    <property type="entry name" value="ERGOTHIONEINE BIOSYNTHESIS PROTEIN 1"/>
    <property type="match status" value="1"/>
</dbReference>
<dbReference type="Pfam" id="PF10017">
    <property type="entry name" value="Methyltransf_33"/>
    <property type="match status" value="1"/>
</dbReference>
<dbReference type="Proteomes" id="UP001446871">
    <property type="component" value="Unassembled WGS sequence"/>
</dbReference>
<dbReference type="InterPro" id="IPR051128">
    <property type="entry name" value="EgtD_Methyltrsf_superfamily"/>
</dbReference>
<proteinExistence type="predicted"/>
<keyword evidence="2" id="KW-0808">Transferase</keyword>
<sequence>MPIEPSVPNRLTLDSSASGGSGTEKTSQIQFSVEPSTEEHHVDIVDIRDSQQPLDLASDIRSGLQNQNEHGHRSLPSLLLWNERGLKLFEEVTYVPEYYLTNTEIELLKAHSLELADRIEPGTILLELGSGNLRKVRILLEAIEKLGKQVDYYALDLDRAELERTLGQLVDAGRFQHVRCHGLHGTYDDGQRWIALPENAGRPRCLLSLGSTLGSYSPPEAAAFLKKWADTLRAGDDSNSNATGTGTSSRIILGLDGCQDGERVFAAYNDPAGIHKKFILNALDNANAHLLGLGSGYQEFDARDWTVRGEWDAQGKRHVQYLVPLVNADIILPPHETDDPPVAVAVKANEKVQVASSYKFDEEDKARMSKESWLGVAREYLSPDGSYGVFLEHLTNCTSKYSTDARI</sequence>
<evidence type="ECO:0000256" key="2">
    <source>
        <dbReference type="ARBA" id="ARBA00022679"/>
    </source>
</evidence>